<evidence type="ECO:0000256" key="1">
    <source>
        <dbReference type="ARBA" id="ARBA00004141"/>
    </source>
</evidence>
<evidence type="ECO:0000313" key="10">
    <source>
        <dbReference type="Proteomes" id="UP001165085"/>
    </source>
</evidence>
<dbReference type="PANTHER" id="PTHR10332">
    <property type="entry name" value="EQUILIBRATIVE NUCLEOSIDE TRANSPORTER"/>
    <property type="match status" value="1"/>
</dbReference>
<dbReference type="InterPro" id="IPR002259">
    <property type="entry name" value="Eqnu_transpt"/>
</dbReference>
<dbReference type="AlphaFoldDB" id="A0A9W7BPW9"/>
<feature type="transmembrane region" description="Helical" evidence="8">
    <location>
        <begin position="12"/>
        <end position="30"/>
    </location>
</feature>
<keyword evidence="10" id="KW-1185">Reference proteome</keyword>
<evidence type="ECO:0000256" key="7">
    <source>
        <dbReference type="SAM" id="MobiDB-lite"/>
    </source>
</evidence>
<feature type="transmembrane region" description="Helical" evidence="8">
    <location>
        <begin position="410"/>
        <end position="430"/>
    </location>
</feature>
<evidence type="ECO:0000256" key="5">
    <source>
        <dbReference type="ARBA" id="ARBA00022989"/>
    </source>
</evidence>
<evidence type="ECO:0000256" key="6">
    <source>
        <dbReference type="ARBA" id="ARBA00023136"/>
    </source>
</evidence>
<comment type="similarity">
    <text evidence="2">Belongs to the SLC29A/ENT transporter (TC 2.A.57) family.</text>
</comment>
<accession>A0A9W7BPW9</accession>
<sequence>MPSSPSKPSISFQLCIAYGLITIISASYMTPWVAIGTFIEYYMARFGCNYFVWLNTAFYLPGLPISFMQLSNDEHWDRKYGIKNTFLCRMSIALVVCAGVMFSFPFCDRDQILVLTVLLGVFAWSGHGTLTPMASLFPKKAVGFLQFGFQVPNAFALGLCLSLGLYNVNTSEVMEVYTDDKVQRFYFHAGAFAILGLICTVALRGMNITKDVQDKYNKNLMDLSTVSGSFGEDDRTTDGSSRSLLSAEEGRRTSPPNTPNREKDGTWVGEEGEEGEEDYISRHSAPLLPGSPSKGAKFRTSDSSVVQGWVLESIRLHRYVLFFTIFASIFSGSFFSKVKTADPNNATGLGQLLYFTRLFADLAGRIFTFLPRPGMVKSINGLFVIMLLRMVLLVIFFLYILDLFPKNDTFIVVLVGCCAFQSGFNAVLVYEYVGIKVQKEAGEGDCDCNCAKSIATKALNMSFQYACFAACLCNVLGVYLL</sequence>
<reference evidence="10" key="1">
    <citation type="journal article" date="2023" name="Commun. Biol.">
        <title>Genome analysis of Parmales, the sister group of diatoms, reveals the evolutionary specialization of diatoms from phago-mixotrophs to photoautotrophs.</title>
        <authorList>
            <person name="Ban H."/>
            <person name="Sato S."/>
            <person name="Yoshikawa S."/>
            <person name="Yamada K."/>
            <person name="Nakamura Y."/>
            <person name="Ichinomiya M."/>
            <person name="Sato N."/>
            <person name="Blanc-Mathieu R."/>
            <person name="Endo H."/>
            <person name="Kuwata A."/>
            <person name="Ogata H."/>
        </authorList>
    </citation>
    <scope>NUCLEOTIDE SEQUENCE [LARGE SCALE GENOMIC DNA]</scope>
    <source>
        <strain evidence="10">NIES 3701</strain>
    </source>
</reference>
<feature type="transmembrane region" description="Helical" evidence="8">
    <location>
        <begin position="142"/>
        <end position="165"/>
    </location>
</feature>
<keyword evidence="6 8" id="KW-0472">Membrane</keyword>
<keyword evidence="5 8" id="KW-1133">Transmembrane helix</keyword>
<feature type="transmembrane region" description="Helical" evidence="8">
    <location>
        <begin position="50"/>
        <end position="67"/>
    </location>
</feature>
<keyword evidence="4 8" id="KW-0812">Transmembrane</keyword>
<evidence type="ECO:0000256" key="4">
    <source>
        <dbReference type="ARBA" id="ARBA00022692"/>
    </source>
</evidence>
<feature type="transmembrane region" description="Helical" evidence="8">
    <location>
        <begin position="382"/>
        <end position="404"/>
    </location>
</feature>
<evidence type="ECO:0000256" key="8">
    <source>
        <dbReference type="SAM" id="Phobius"/>
    </source>
</evidence>
<evidence type="ECO:0000256" key="3">
    <source>
        <dbReference type="ARBA" id="ARBA00022448"/>
    </source>
</evidence>
<keyword evidence="3" id="KW-0813">Transport</keyword>
<dbReference type="SUPFAM" id="SSF103473">
    <property type="entry name" value="MFS general substrate transporter"/>
    <property type="match status" value="1"/>
</dbReference>
<comment type="subcellular location">
    <subcellularLocation>
        <location evidence="1">Membrane</location>
        <topology evidence="1">Multi-pass membrane protein</topology>
    </subcellularLocation>
</comment>
<feature type="transmembrane region" description="Helical" evidence="8">
    <location>
        <begin position="462"/>
        <end position="480"/>
    </location>
</feature>
<evidence type="ECO:0000313" key="9">
    <source>
        <dbReference type="EMBL" id="GMH91905.1"/>
    </source>
</evidence>
<protein>
    <submittedName>
        <fullName evidence="9">Uncharacterized protein</fullName>
    </submittedName>
</protein>
<feature type="transmembrane region" description="Helical" evidence="8">
    <location>
        <begin position="87"/>
        <end position="106"/>
    </location>
</feature>
<comment type="caution">
    <text evidence="9">The sequence shown here is derived from an EMBL/GenBank/DDBJ whole genome shotgun (WGS) entry which is preliminary data.</text>
</comment>
<dbReference type="OrthoDB" id="46396at2759"/>
<dbReference type="GO" id="GO:0005886">
    <property type="term" value="C:plasma membrane"/>
    <property type="evidence" value="ECO:0007669"/>
    <property type="project" value="TreeGrafter"/>
</dbReference>
<dbReference type="EMBL" id="BRXY01000392">
    <property type="protein sequence ID" value="GMH91905.1"/>
    <property type="molecule type" value="Genomic_DNA"/>
</dbReference>
<proteinExistence type="inferred from homology"/>
<gene>
    <name evidence="9" type="ORF">TrST_g2636</name>
</gene>
<evidence type="ECO:0000256" key="2">
    <source>
        <dbReference type="ARBA" id="ARBA00007965"/>
    </source>
</evidence>
<dbReference type="Proteomes" id="UP001165085">
    <property type="component" value="Unassembled WGS sequence"/>
</dbReference>
<feature type="transmembrane region" description="Helical" evidence="8">
    <location>
        <begin position="319"/>
        <end position="336"/>
    </location>
</feature>
<feature type="transmembrane region" description="Helical" evidence="8">
    <location>
        <begin position="185"/>
        <end position="203"/>
    </location>
</feature>
<name>A0A9W7BPW9_9STRA</name>
<dbReference type="GO" id="GO:0005337">
    <property type="term" value="F:nucleoside transmembrane transporter activity"/>
    <property type="evidence" value="ECO:0007669"/>
    <property type="project" value="InterPro"/>
</dbReference>
<dbReference type="PANTHER" id="PTHR10332:SF10">
    <property type="entry name" value="EQUILIBRATIVE NUCLEOSIDE TRANSPORTER 4"/>
    <property type="match status" value="1"/>
</dbReference>
<feature type="transmembrane region" description="Helical" evidence="8">
    <location>
        <begin position="112"/>
        <end position="130"/>
    </location>
</feature>
<feature type="region of interest" description="Disordered" evidence="7">
    <location>
        <begin position="230"/>
        <end position="299"/>
    </location>
</feature>
<dbReference type="InterPro" id="IPR036259">
    <property type="entry name" value="MFS_trans_sf"/>
</dbReference>
<organism evidence="9 10">
    <name type="scientific">Triparma strigata</name>
    <dbReference type="NCBI Taxonomy" id="1606541"/>
    <lineage>
        <taxon>Eukaryota</taxon>
        <taxon>Sar</taxon>
        <taxon>Stramenopiles</taxon>
        <taxon>Ochrophyta</taxon>
        <taxon>Bolidophyceae</taxon>
        <taxon>Parmales</taxon>
        <taxon>Triparmaceae</taxon>
        <taxon>Triparma</taxon>
    </lineage>
</organism>